<dbReference type="Pfam" id="PF12819">
    <property type="entry name" value="Malectin_like"/>
    <property type="match status" value="1"/>
</dbReference>
<dbReference type="SUPFAM" id="SSF52058">
    <property type="entry name" value="L domain-like"/>
    <property type="match status" value="1"/>
</dbReference>
<comment type="subcellular location">
    <subcellularLocation>
        <location evidence="1">Membrane</location>
        <topology evidence="1">Single-pass membrane protein</topology>
    </subcellularLocation>
</comment>
<dbReference type="GO" id="GO:0016020">
    <property type="term" value="C:membrane"/>
    <property type="evidence" value="ECO:0007669"/>
    <property type="project" value="UniProtKB-SubCell"/>
</dbReference>
<protein>
    <recommendedName>
        <fullName evidence="8">Malectin-like domain-containing protein</fullName>
    </recommendedName>
</protein>
<evidence type="ECO:0000313" key="10">
    <source>
        <dbReference type="Proteomes" id="UP000825935"/>
    </source>
</evidence>
<keyword evidence="6" id="KW-0472">Membrane</keyword>
<evidence type="ECO:0000256" key="4">
    <source>
        <dbReference type="ARBA" id="ARBA00022737"/>
    </source>
</evidence>
<comment type="caution">
    <text evidence="9">The sequence shown here is derived from an EMBL/GenBank/DDBJ whole genome shotgun (WGS) entry which is preliminary data.</text>
</comment>
<feature type="domain" description="Malectin-like" evidence="8">
    <location>
        <begin position="34"/>
        <end position="374"/>
    </location>
</feature>
<dbReference type="OMA" id="KSKCAAS"/>
<keyword evidence="3 7" id="KW-0732">Signal</keyword>
<dbReference type="EMBL" id="CM035423">
    <property type="protein sequence ID" value="KAH7365377.1"/>
    <property type="molecule type" value="Genomic_DNA"/>
</dbReference>
<sequence length="637" mass="70180">MASESISILLIVVSLQLMLLWPIGSSQSPGFTSIDCGSSYPSVYTDYEGIQWISDSNLISEGTSVHLSDNVLNQALATMRVFNGTQSKYCYSFTNSMNGYIVPKAFFLVRASIMPGTNPPYRPRNSDGMFRFKMIVDGDEWRDVQISYGDTTWWTFDVYVRAQRDRIDVCFSRDGPDGDAPFVSGLELRPLPPTLSSTIFMNGSGKILIGRGHSSYGVPSSGPSHVRYPNDTLDRYWISYRTSDSYLNSTERTINTLNVREHPPETILQTTFTVGPYFTLNWTGLEAGSEQYVQFYFAEINPLVNRSGIRVFSISANSRSLTTRLDVFGEVAANTAYSLPALVDADETRSILFVFTAVANSTFPPFLAAAEFFNTRLSNTLTSSATVDVIEATKNTLGLSNYTGDPCLPAGYGYNWLNCSEYNSEITAILLSNYQTGGKIPTELSQLTTLIQIFLDGNSLQGEIPDLSSLEKLSTLNLSNNNLSGSIPESLATLNNLKALYLQDNNLSGEIPSRLLQRKNASLLTFEFSGNPGLCESKSKCAASSPQSQSPDSNPKKSNIGLIVAIIVGCFILVLSTAAAGICLQWYCRRHASNLQNRSTKANEVSPVEQRHIQMQEVVNFNSFHQTKSKLLQITSV</sequence>
<dbReference type="AlphaFoldDB" id="A0A8T2SQB5"/>
<accession>A0A8T2SQB5</accession>
<keyword evidence="10" id="KW-1185">Reference proteome</keyword>
<dbReference type="PANTHER" id="PTHR45631:SF198">
    <property type="entry name" value="PROTEIN KINASE DOMAIN-CONTAINING PROTEIN"/>
    <property type="match status" value="1"/>
</dbReference>
<dbReference type="Gene3D" id="2.60.120.430">
    <property type="entry name" value="Galactose-binding lectin"/>
    <property type="match status" value="1"/>
</dbReference>
<evidence type="ECO:0000256" key="7">
    <source>
        <dbReference type="SAM" id="SignalP"/>
    </source>
</evidence>
<dbReference type="OrthoDB" id="2143199at2759"/>
<keyword evidence="4" id="KW-0677">Repeat</keyword>
<evidence type="ECO:0000256" key="2">
    <source>
        <dbReference type="ARBA" id="ARBA00022614"/>
    </source>
</evidence>
<dbReference type="InterPro" id="IPR032675">
    <property type="entry name" value="LRR_dom_sf"/>
</dbReference>
<dbReference type="PANTHER" id="PTHR45631">
    <property type="entry name" value="OS07G0107800 PROTEIN-RELATED"/>
    <property type="match status" value="1"/>
</dbReference>
<gene>
    <name evidence="9" type="ORF">KP509_18G023900</name>
</gene>
<reference evidence="9" key="1">
    <citation type="submission" date="2021-08" db="EMBL/GenBank/DDBJ databases">
        <title>WGS assembly of Ceratopteris richardii.</title>
        <authorList>
            <person name="Marchant D.B."/>
            <person name="Chen G."/>
            <person name="Jenkins J."/>
            <person name="Shu S."/>
            <person name="Leebens-Mack J."/>
            <person name="Grimwood J."/>
            <person name="Schmutz J."/>
            <person name="Soltis P."/>
            <person name="Soltis D."/>
            <person name="Chen Z.-H."/>
        </authorList>
    </citation>
    <scope>NUCLEOTIDE SEQUENCE</scope>
    <source>
        <strain evidence="9">Whitten #5841</strain>
        <tissue evidence="9">Leaf</tissue>
    </source>
</reference>
<keyword evidence="5" id="KW-0325">Glycoprotein</keyword>
<evidence type="ECO:0000256" key="3">
    <source>
        <dbReference type="ARBA" id="ARBA00022729"/>
    </source>
</evidence>
<feature type="signal peptide" evidence="7">
    <location>
        <begin position="1"/>
        <end position="26"/>
    </location>
</feature>
<keyword evidence="6" id="KW-1133">Transmembrane helix</keyword>
<feature type="transmembrane region" description="Helical" evidence="6">
    <location>
        <begin position="560"/>
        <end position="588"/>
    </location>
</feature>
<evidence type="ECO:0000259" key="8">
    <source>
        <dbReference type="Pfam" id="PF12819"/>
    </source>
</evidence>
<keyword evidence="6" id="KW-0812">Transmembrane</keyword>
<proteinExistence type="predicted"/>
<dbReference type="PROSITE" id="PS51450">
    <property type="entry name" value="LRR"/>
    <property type="match status" value="1"/>
</dbReference>
<dbReference type="Pfam" id="PF00560">
    <property type="entry name" value="LRR_1"/>
    <property type="match status" value="2"/>
</dbReference>
<name>A0A8T2SQB5_CERRI</name>
<dbReference type="Proteomes" id="UP000825935">
    <property type="component" value="Chromosome 18"/>
</dbReference>
<evidence type="ECO:0000256" key="5">
    <source>
        <dbReference type="ARBA" id="ARBA00023180"/>
    </source>
</evidence>
<evidence type="ECO:0000256" key="6">
    <source>
        <dbReference type="SAM" id="Phobius"/>
    </source>
</evidence>
<dbReference type="FunFam" id="3.80.10.10:FF:000041">
    <property type="entry name" value="LRR receptor-like serine/threonine-protein kinase ERECTA"/>
    <property type="match status" value="1"/>
</dbReference>
<dbReference type="InterPro" id="IPR024788">
    <property type="entry name" value="Malectin-like_Carb-bd_dom"/>
</dbReference>
<organism evidence="9 10">
    <name type="scientific">Ceratopteris richardii</name>
    <name type="common">Triangle waterfern</name>
    <dbReference type="NCBI Taxonomy" id="49495"/>
    <lineage>
        <taxon>Eukaryota</taxon>
        <taxon>Viridiplantae</taxon>
        <taxon>Streptophyta</taxon>
        <taxon>Embryophyta</taxon>
        <taxon>Tracheophyta</taxon>
        <taxon>Polypodiopsida</taxon>
        <taxon>Polypodiidae</taxon>
        <taxon>Polypodiales</taxon>
        <taxon>Pteridineae</taxon>
        <taxon>Pteridaceae</taxon>
        <taxon>Parkerioideae</taxon>
        <taxon>Ceratopteris</taxon>
    </lineage>
</organism>
<dbReference type="Gene3D" id="3.80.10.10">
    <property type="entry name" value="Ribonuclease Inhibitor"/>
    <property type="match status" value="1"/>
</dbReference>
<feature type="chain" id="PRO_5035863386" description="Malectin-like domain-containing protein" evidence="7">
    <location>
        <begin position="27"/>
        <end position="637"/>
    </location>
</feature>
<evidence type="ECO:0000256" key="1">
    <source>
        <dbReference type="ARBA" id="ARBA00004167"/>
    </source>
</evidence>
<keyword evidence="2" id="KW-0433">Leucine-rich repeat</keyword>
<dbReference type="InterPro" id="IPR001611">
    <property type="entry name" value="Leu-rich_rpt"/>
</dbReference>
<evidence type="ECO:0000313" key="9">
    <source>
        <dbReference type="EMBL" id="KAH7365377.1"/>
    </source>
</evidence>